<dbReference type="Proteomes" id="UP000740605">
    <property type="component" value="Unassembled WGS sequence"/>
</dbReference>
<feature type="transmembrane region" description="Helical" evidence="1">
    <location>
        <begin position="137"/>
        <end position="155"/>
    </location>
</feature>
<dbReference type="RefSeq" id="WP_215487588.1">
    <property type="nucleotide sequence ID" value="NZ_BAAAPJ010000006.1"/>
</dbReference>
<keyword evidence="1" id="KW-1133">Transmembrane helix</keyword>
<proteinExistence type="predicted"/>
<accession>A0ABS5XUZ0</accession>
<feature type="transmembrane region" description="Helical" evidence="1">
    <location>
        <begin position="6"/>
        <end position="26"/>
    </location>
</feature>
<sequence>MTSVALDVWALIAAVLLMFGASFYLGMMLTMKLFLFPTWGTVRLDTLDAQMGIPVRRATVTFTYILPVMLAAPIVLVVAEWGRPTVLLAWGCLVGVLTLSVLSQLLQRPLNVKLYSGTIRTDEELQQVVRRWMDVNGVRFVAAGVTWVLTLWYIVARGGYFGVFA</sequence>
<evidence type="ECO:0000256" key="1">
    <source>
        <dbReference type="SAM" id="Phobius"/>
    </source>
</evidence>
<evidence type="ECO:0000313" key="3">
    <source>
        <dbReference type="Proteomes" id="UP000740605"/>
    </source>
</evidence>
<comment type="caution">
    <text evidence="2">The sequence shown here is derived from an EMBL/GenBank/DDBJ whole genome shotgun (WGS) entry which is preliminary data.</text>
</comment>
<keyword evidence="1" id="KW-0472">Membrane</keyword>
<protein>
    <submittedName>
        <fullName evidence="2">DUF1772 domain-containing protein</fullName>
    </submittedName>
</protein>
<name>A0ABS5XUZ0_9MICO</name>
<feature type="transmembrane region" description="Helical" evidence="1">
    <location>
        <begin position="61"/>
        <end position="81"/>
    </location>
</feature>
<feature type="transmembrane region" description="Helical" evidence="1">
    <location>
        <begin position="87"/>
        <end position="106"/>
    </location>
</feature>
<keyword evidence="1" id="KW-0812">Transmembrane</keyword>
<keyword evidence="3" id="KW-1185">Reference proteome</keyword>
<dbReference type="EMBL" id="JAFLHG010000008">
    <property type="protein sequence ID" value="MBT8798347.1"/>
    <property type="molecule type" value="Genomic_DNA"/>
</dbReference>
<evidence type="ECO:0000313" key="2">
    <source>
        <dbReference type="EMBL" id="MBT8798347.1"/>
    </source>
</evidence>
<reference evidence="2 3" key="1">
    <citation type="submission" date="2021-03" db="EMBL/GenBank/DDBJ databases">
        <title>Microbacterium pauli sp. nov., isolated from microfiltered milk.</title>
        <authorList>
            <person name="Bellassi P."/>
            <person name="Fontana A."/>
            <person name="Callegari M.L."/>
            <person name="Lorenzo M."/>
            <person name="Cappa F."/>
        </authorList>
    </citation>
    <scope>NUCLEOTIDE SEQUENCE [LARGE SCALE GENOMIC DNA]</scope>
    <source>
        <strain evidence="2 3">DSM 18909</strain>
    </source>
</reference>
<organism evidence="2 3">
    <name type="scientific">Microbacterium flavum</name>
    <dbReference type="NCBI Taxonomy" id="415216"/>
    <lineage>
        <taxon>Bacteria</taxon>
        <taxon>Bacillati</taxon>
        <taxon>Actinomycetota</taxon>
        <taxon>Actinomycetes</taxon>
        <taxon>Micrococcales</taxon>
        <taxon>Microbacteriaceae</taxon>
        <taxon>Microbacterium</taxon>
    </lineage>
</organism>
<gene>
    <name evidence="2" type="ORF">J0P97_09700</name>
</gene>